<comment type="caution">
    <text evidence="1">The sequence shown here is derived from an EMBL/GenBank/DDBJ whole genome shotgun (WGS) entry which is preliminary data.</text>
</comment>
<evidence type="ECO:0000313" key="2">
    <source>
        <dbReference type="Proteomes" id="UP000754883"/>
    </source>
</evidence>
<reference evidence="1 2" key="2">
    <citation type="submission" date="2021-10" db="EMBL/GenBank/DDBJ databases">
        <authorList>
            <person name="Piombo E."/>
        </authorList>
    </citation>
    <scope>NUCLEOTIDE SEQUENCE [LARGE SCALE GENOMIC DNA]</scope>
</reference>
<name>A0A9N9XYG2_9HYPO</name>
<reference evidence="2" key="1">
    <citation type="submission" date="2019-06" db="EMBL/GenBank/DDBJ databases">
        <authorList>
            <person name="Broberg M."/>
        </authorList>
    </citation>
    <scope>NUCLEOTIDE SEQUENCE [LARGE SCALE GENOMIC DNA]</scope>
</reference>
<dbReference type="InterPro" id="IPR036047">
    <property type="entry name" value="F-box-like_dom_sf"/>
</dbReference>
<protein>
    <recommendedName>
        <fullName evidence="3">F-box domain-containing protein</fullName>
    </recommendedName>
</protein>
<evidence type="ECO:0000313" key="1">
    <source>
        <dbReference type="EMBL" id="CAG9978570.1"/>
    </source>
</evidence>
<dbReference type="AlphaFoldDB" id="A0A9N9XYG2"/>
<proteinExistence type="predicted"/>
<dbReference type="Proteomes" id="UP000754883">
    <property type="component" value="Unassembled WGS sequence"/>
</dbReference>
<dbReference type="EMBL" id="CABFNO020001300">
    <property type="protein sequence ID" value="CAG9978570.1"/>
    <property type="molecule type" value="Genomic_DNA"/>
</dbReference>
<dbReference type="SUPFAM" id="SSF81383">
    <property type="entry name" value="F-box domain"/>
    <property type="match status" value="1"/>
</dbReference>
<dbReference type="OrthoDB" id="40579at2759"/>
<keyword evidence="2" id="KW-1185">Reference proteome</keyword>
<evidence type="ECO:0008006" key="3">
    <source>
        <dbReference type="Google" id="ProtNLM"/>
    </source>
</evidence>
<gene>
    <name evidence="1" type="ORF">CBYS24578_00009255</name>
</gene>
<sequence>MIAVRADRDHEDADLLALSRHPEEEMYPEDMRGYSKHERAKILKRLVDVEEKYCLEHVAGPQCGAGDGYHGSKISVEEMRTCSTMQGLIAKSPNWEPEDGDEDFEKSGRYFLSGLVDSVTNIDSLYYESNYPKRHGCGNVFPITRYRDIVEDCYHADFYSIPFHPACLETFKRATLRRYDRVDVGAFIQWWEMNSDEESPVPIEDEDVREGSSQWWRHNQGSEYLAANPCLVPDLDKAFVTMAPQAASPAGHEDVFSSLPSEVVSLIFNHLSLEEISNFLLASPLSNRSSHNELRRRLILEWPWLWEAWSKREYSVWVGPTARDLRESVKPPGKQVVISDTDVINWGSVFRWISKQMSNDELKGLKNRQRIWRRCEEILDRVDRLRENVE</sequence>
<organism evidence="1 2">
    <name type="scientific">Clonostachys byssicola</name>
    <dbReference type="NCBI Taxonomy" id="160290"/>
    <lineage>
        <taxon>Eukaryota</taxon>
        <taxon>Fungi</taxon>
        <taxon>Dikarya</taxon>
        <taxon>Ascomycota</taxon>
        <taxon>Pezizomycotina</taxon>
        <taxon>Sordariomycetes</taxon>
        <taxon>Hypocreomycetidae</taxon>
        <taxon>Hypocreales</taxon>
        <taxon>Bionectriaceae</taxon>
        <taxon>Clonostachys</taxon>
    </lineage>
</organism>
<accession>A0A9N9XYG2</accession>